<evidence type="ECO:0000313" key="4">
    <source>
        <dbReference type="Proteomes" id="UP000069850"/>
    </source>
</evidence>
<feature type="coiled-coil region" evidence="1">
    <location>
        <begin position="53"/>
        <end position="80"/>
    </location>
</feature>
<dbReference type="Proteomes" id="UP000069850">
    <property type="component" value="Chromosome 1"/>
</dbReference>
<evidence type="ECO:0000256" key="1">
    <source>
        <dbReference type="SAM" id="Coils"/>
    </source>
</evidence>
<dbReference type="KEGG" id="mema:MMAB1_0340"/>
<proteinExistence type="predicted"/>
<gene>
    <name evidence="3" type="ORF">HQQ74_02195</name>
    <name evidence="2" type="ORF">MMAB1_0340</name>
</gene>
<dbReference type="OrthoDB" id="114975at2157"/>
<keyword evidence="1" id="KW-0175">Coiled coil</keyword>
<dbReference type="EMBL" id="JABMJE010000017">
    <property type="protein sequence ID" value="NQS77526.1"/>
    <property type="molecule type" value="Genomic_DNA"/>
</dbReference>
<dbReference type="AlphaFoldDB" id="A0A0X3BHB9"/>
<name>A0A0X3BHB9_9EURY</name>
<reference evidence="2 4" key="1">
    <citation type="submission" date="2016-01" db="EMBL/GenBank/DDBJ databases">
        <authorList>
            <person name="Manzoor S."/>
        </authorList>
    </citation>
    <scope>NUCLEOTIDE SEQUENCE [LARGE SCALE GENOMIC DNA]</scope>
    <source>
        <strain evidence="2">Methanoculleus sp MAB1</strain>
    </source>
</reference>
<protein>
    <submittedName>
        <fullName evidence="2">Type II secretion system protein E</fullName>
    </submittedName>
</protein>
<dbReference type="EMBL" id="LT158599">
    <property type="protein sequence ID" value="CVK31557.1"/>
    <property type="molecule type" value="Genomic_DNA"/>
</dbReference>
<evidence type="ECO:0000313" key="2">
    <source>
        <dbReference type="EMBL" id="CVK31557.1"/>
    </source>
</evidence>
<sequence length="112" mass="13260">MVMRCSFALDPGLLEQIDQFARDNAFDRNEAILELIETGLACRKDGKTPPVRQQRSFEELNQLQRELEDVKEVLAELRNEVRLVHHTIETDWVKEAKGVPFQTKHPWEFWRK</sequence>
<evidence type="ECO:0000313" key="3">
    <source>
        <dbReference type="EMBL" id="NQS77526.1"/>
    </source>
</evidence>
<dbReference type="OMA" id="HHTIETD"/>
<dbReference type="Proteomes" id="UP000737555">
    <property type="component" value="Unassembled WGS sequence"/>
</dbReference>
<organism evidence="2 4">
    <name type="scientific">Methanoculleus bourgensis</name>
    <dbReference type="NCBI Taxonomy" id="83986"/>
    <lineage>
        <taxon>Archaea</taxon>
        <taxon>Methanobacteriati</taxon>
        <taxon>Methanobacteriota</taxon>
        <taxon>Stenosarchaea group</taxon>
        <taxon>Methanomicrobia</taxon>
        <taxon>Methanomicrobiales</taxon>
        <taxon>Methanomicrobiaceae</taxon>
        <taxon>Methanoculleus</taxon>
    </lineage>
</organism>
<reference evidence="3" key="2">
    <citation type="submission" date="2020-05" db="EMBL/GenBank/DDBJ databases">
        <title>The first insight into the ecology of ammonia-tolerant syntrophic propionate oxidizing bacteria.</title>
        <authorList>
            <person name="Singh A."/>
            <person name="Schnurer A."/>
            <person name="Westerholm M."/>
        </authorList>
    </citation>
    <scope>NUCLEOTIDE SEQUENCE</scope>
    <source>
        <strain evidence="3">MAG54</strain>
    </source>
</reference>
<accession>A0A0X3BHB9</accession>